<feature type="compositionally biased region" description="Polar residues" evidence="7">
    <location>
        <begin position="382"/>
        <end position="398"/>
    </location>
</feature>
<dbReference type="VEuPathDB" id="AmoebaDB:DDB_G0278609"/>
<dbReference type="GO" id="GO:0005774">
    <property type="term" value="C:vacuolar membrane"/>
    <property type="evidence" value="ECO:0007669"/>
    <property type="project" value="UniProtKB-ARBA"/>
</dbReference>
<evidence type="ECO:0000256" key="1">
    <source>
        <dbReference type="ARBA" id="ARBA00004127"/>
    </source>
</evidence>
<dbReference type="Proteomes" id="UP000002195">
    <property type="component" value="Unassembled WGS sequence"/>
</dbReference>
<dbReference type="InterPro" id="IPR004837">
    <property type="entry name" value="NaCa_Exmemb"/>
</dbReference>
<feature type="transmembrane region" description="Helical" evidence="8">
    <location>
        <begin position="489"/>
        <end position="515"/>
    </location>
</feature>
<comment type="subcellular location">
    <subcellularLocation>
        <location evidence="1">Endomembrane system</location>
        <topology evidence="1">Multi-pass membrane protein</topology>
    </subcellularLocation>
</comment>
<dbReference type="KEGG" id="ddi:DDB_G0278609"/>
<dbReference type="InParanoid" id="Q54YQ8"/>
<evidence type="ECO:0000256" key="4">
    <source>
        <dbReference type="ARBA" id="ARBA00022989"/>
    </source>
</evidence>
<feature type="transmembrane region" description="Helical" evidence="8">
    <location>
        <begin position="521"/>
        <end position="541"/>
    </location>
</feature>
<dbReference type="Gene3D" id="1.20.1420.30">
    <property type="entry name" value="NCX, central ion-binding region"/>
    <property type="match status" value="1"/>
</dbReference>
<dbReference type="AlphaFoldDB" id="Q54YQ8"/>
<keyword evidence="4 8" id="KW-1133">Transmembrane helix</keyword>
<dbReference type="Pfam" id="PF01699">
    <property type="entry name" value="Na_Ca_ex"/>
    <property type="match status" value="2"/>
</dbReference>
<evidence type="ECO:0000259" key="10">
    <source>
        <dbReference type="Pfam" id="PF01699"/>
    </source>
</evidence>
<dbReference type="GO" id="GO:0015369">
    <property type="term" value="F:calcium:proton antiporter activity"/>
    <property type="evidence" value="ECO:0000318"/>
    <property type="project" value="GO_Central"/>
</dbReference>
<dbReference type="OMA" id="HTMKFLS"/>
<feature type="region of interest" description="Disordered" evidence="7">
    <location>
        <begin position="379"/>
        <end position="411"/>
    </location>
</feature>
<feature type="transmembrane region" description="Helical" evidence="8">
    <location>
        <begin position="548"/>
        <end position="567"/>
    </location>
</feature>
<feature type="transmembrane region" description="Helical" evidence="8">
    <location>
        <begin position="417"/>
        <end position="435"/>
    </location>
</feature>
<evidence type="ECO:0000256" key="3">
    <source>
        <dbReference type="ARBA" id="ARBA00022692"/>
    </source>
</evidence>
<organism evidence="11 12">
    <name type="scientific">Dictyostelium discoideum</name>
    <name type="common">Social amoeba</name>
    <dbReference type="NCBI Taxonomy" id="44689"/>
    <lineage>
        <taxon>Eukaryota</taxon>
        <taxon>Amoebozoa</taxon>
        <taxon>Evosea</taxon>
        <taxon>Eumycetozoa</taxon>
        <taxon>Dictyostelia</taxon>
        <taxon>Dictyosteliales</taxon>
        <taxon>Dictyosteliaceae</taxon>
        <taxon>Dictyostelium</taxon>
    </lineage>
</organism>
<evidence type="ECO:0000256" key="8">
    <source>
        <dbReference type="SAM" id="Phobius"/>
    </source>
</evidence>
<feature type="transmembrane region" description="Helical" evidence="8">
    <location>
        <begin position="455"/>
        <end position="477"/>
    </location>
</feature>
<feature type="domain" description="Sodium/calcium exchanger membrane region" evidence="10">
    <location>
        <begin position="422"/>
        <end position="565"/>
    </location>
</feature>
<dbReference type="PANTHER" id="PTHR31503:SF36">
    <property type="entry name" value="SODIUM_CALCIUM EXCHANGER MEMBRANE REGION DOMAIN-CONTAINING PROTEIN"/>
    <property type="match status" value="1"/>
</dbReference>
<feature type="transmembrane region" description="Helical" evidence="8">
    <location>
        <begin position="176"/>
        <end position="199"/>
    </location>
</feature>
<name>Q54YQ8_DICDI</name>
<evidence type="ECO:0000256" key="5">
    <source>
        <dbReference type="ARBA" id="ARBA00023065"/>
    </source>
</evidence>
<evidence type="ECO:0000313" key="12">
    <source>
        <dbReference type="Proteomes" id="UP000002195"/>
    </source>
</evidence>
<evidence type="ECO:0000256" key="9">
    <source>
        <dbReference type="SAM" id="SignalP"/>
    </source>
</evidence>
<dbReference type="PANTHER" id="PTHR31503">
    <property type="entry name" value="VACUOLAR CALCIUM ION TRANSPORTER"/>
    <property type="match status" value="1"/>
</dbReference>
<dbReference type="PhylomeDB" id="Q54YQ8"/>
<keyword evidence="12" id="KW-1185">Reference proteome</keyword>
<comment type="caution">
    <text evidence="11">The sequence shown here is derived from an EMBL/GenBank/DDBJ whole genome shotgun (WGS) entry which is preliminary data.</text>
</comment>
<feature type="domain" description="Sodium/calcium exchanger membrane region" evidence="10">
    <location>
        <begin position="116"/>
        <end position="235"/>
    </location>
</feature>
<dbReference type="HOGENOM" id="CLU_023891_0_0_1"/>
<evidence type="ECO:0000313" key="11">
    <source>
        <dbReference type="EMBL" id="EAL68477.1"/>
    </source>
</evidence>
<dbReference type="RefSeq" id="XP_642144.1">
    <property type="nucleotide sequence ID" value="XM_637052.1"/>
</dbReference>
<keyword evidence="6 8" id="KW-0472">Membrane</keyword>
<evidence type="ECO:0000256" key="6">
    <source>
        <dbReference type="ARBA" id="ARBA00023136"/>
    </source>
</evidence>
<dbReference type="GO" id="GO:0070588">
    <property type="term" value="P:calcium ion transmembrane transport"/>
    <property type="evidence" value="ECO:0000318"/>
    <property type="project" value="GO_Central"/>
</dbReference>
<accession>Q54YQ8</accession>
<dbReference type="GO" id="GO:0012505">
    <property type="term" value="C:endomembrane system"/>
    <property type="evidence" value="ECO:0007669"/>
    <property type="project" value="UniProtKB-SubCell"/>
</dbReference>
<feature type="signal peptide" evidence="9">
    <location>
        <begin position="1"/>
        <end position="24"/>
    </location>
</feature>
<keyword evidence="2" id="KW-0813">Transport</keyword>
<evidence type="ECO:0000256" key="7">
    <source>
        <dbReference type="SAM" id="MobiDB-lite"/>
    </source>
</evidence>
<evidence type="ECO:0000256" key="2">
    <source>
        <dbReference type="ARBA" id="ARBA00022448"/>
    </source>
</evidence>
<feature type="transmembrane region" description="Helical" evidence="8">
    <location>
        <begin position="114"/>
        <end position="132"/>
    </location>
</feature>
<feature type="transmembrane region" description="Helical" evidence="8">
    <location>
        <begin position="241"/>
        <end position="260"/>
    </location>
</feature>
<gene>
    <name evidence="11" type="ORF">DDB_G0278609</name>
</gene>
<sequence>MNTIKYLLLIILIINLLIVISVNGNQLQSQINQFSYSNVTIPSENSDDPCSFCTVGNENNYYCPSQKTCITDLNSGNSSWPTCKGGYCNSDSCQCYAQCMNTIWPCSNTVVGDLMLMAAYGVLLAFGAKFISDGSEGLMEILDPGLIGGLVLPILSALPDAIIIVVAGAFGSNPQAQLSIGIGTLAGSTIMLMTIPWSLSLILSRCDIRGGQSVDGTLTNKFSLTKTGTTVDDDTPTNAKVMILTSISYLIVQGVAFAYLKDPDSGKSVEKWFALVGFIVCFSLMAAYCTYQVISPKLQEKKMTEAKRSYLQKRIIHHFIHNLTIKRNLFQKGDNTQSQLITSDQNGNGENSPLISNEHKKLPVDIKAMGLKWKKNAHEQAIQHQQQGSSNGETSIQVDENDEKEEKEEGPINKKKIALQSAGYLLLGTAMASIFSDPMVDVITSFGEKLDIGLFYISFIITPFCSNASELISSLIFSSKKKKANSSLCYSALYGSATMNSTLCLGIFFALVFFRNLTWEFSAEVVSILFVVVSVGLIGSTQKTMKTYLAPIVLSLYPLSLLLVFLLEKFANWQ</sequence>
<keyword evidence="3 8" id="KW-0812">Transmembrane</keyword>
<dbReference type="dictyBase" id="DDB_G0278609"/>
<keyword evidence="5" id="KW-0406">Ion transport</keyword>
<dbReference type="EMBL" id="AAFI02000023">
    <property type="protein sequence ID" value="EAL68477.1"/>
    <property type="molecule type" value="Genomic_DNA"/>
</dbReference>
<dbReference type="GO" id="GO:0006874">
    <property type="term" value="P:intracellular calcium ion homeostasis"/>
    <property type="evidence" value="ECO:0000318"/>
    <property type="project" value="GO_Central"/>
</dbReference>
<feature type="transmembrane region" description="Helical" evidence="8">
    <location>
        <begin position="144"/>
        <end position="170"/>
    </location>
</feature>
<proteinExistence type="predicted"/>
<dbReference type="PaxDb" id="44689-DDB0218059"/>
<dbReference type="GeneID" id="8621352"/>
<feature type="chain" id="PRO_5004249991" description="Sodium/calcium exchanger membrane region domain-containing protein" evidence="9">
    <location>
        <begin position="25"/>
        <end position="574"/>
    </location>
</feature>
<reference evidence="11 12" key="1">
    <citation type="journal article" date="2005" name="Nature">
        <title>The genome of the social amoeba Dictyostelium discoideum.</title>
        <authorList>
            <consortium name="The Dictyostelium discoideum Sequencing Consortium"/>
            <person name="Eichinger L."/>
            <person name="Pachebat J.A."/>
            <person name="Glockner G."/>
            <person name="Rajandream M.A."/>
            <person name="Sucgang R."/>
            <person name="Berriman M."/>
            <person name="Song J."/>
            <person name="Olsen R."/>
            <person name="Szafranski K."/>
            <person name="Xu Q."/>
            <person name="Tunggal B."/>
            <person name="Kummerfeld S."/>
            <person name="Madera M."/>
            <person name="Konfortov B.A."/>
            <person name="Rivero F."/>
            <person name="Bankier A.T."/>
            <person name="Lehmann R."/>
            <person name="Hamlin N."/>
            <person name="Davies R."/>
            <person name="Gaudet P."/>
            <person name="Fey P."/>
            <person name="Pilcher K."/>
            <person name="Chen G."/>
            <person name="Saunders D."/>
            <person name="Sodergren E."/>
            <person name="Davis P."/>
            <person name="Kerhornou A."/>
            <person name="Nie X."/>
            <person name="Hall N."/>
            <person name="Anjard C."/>
            <person name="Hemphill L."/>
            <person name="Bason N."/>
            <person name="Farbrother P."/>
            <person name="Desany B."/>
            <person name="Just E."/>
            <person name="Morio T."/>
            <person name="Rost R."/>
            <person name="Churcher C."/>
            <person name="Cooper J."/>
            <person name="Haydock S."/>
            <person name="van Driessche N."/>
            <person name="Cronin A."/>
            <person name="Goodhead I."/>
            <person name="Muzny D."/>
            <person name="Mourier T."/>
            <person name="Pain A."/>
            <person name="Lu M."/>
            <person name="Harper D."/>
            <person name="Lindsay R."/>
            <person name="Hauser H."/>
            <person name="James K."/>
            <person name="Quiles M."/>
            <person name="Madan Babu M."/>
            <person name="Saito T."/>
            <person name="Buchrieser C."/>
            <person name="Wardroper A."/>
            <person name="Felder M."/>
            <person name="Thangavelu M."/>
            <person name="Johnson D."/>
            <person name="Knights A."/>
            <person name="Loulseged H."/>
            <person name="Mungall K."/>
            <person name="Oliver K."/>
            <person name="Price C."/>
            <person name="Quail M.A."/>
            <person name="Urushihara H."/>
            <person name="Hernandez J."/>
            <person name="Rabbinowitsch E."/>
            <person name="Steffen D."/>
            <person name="Sanders M."/>
            <person name="Ma J."/>
            <person name="Kohara Y."/>
            <person name="Sharp S."/>
            <person name="Simmonds M."/>
            <person name="Spiegler S."/>
            <person name="Tivey A."/>
            <person name="Sugano S."/>
            <person name="White B."/>
            <person name="Walker D."/>
            <person name="Woodward J."/>
            <person name="Winckler T."/>
            <person name="Tanaka Y."/>
            <person name="Shaulsky G."/>
            <person name="Schleicher M."/>
            <person name="Weinstock G."/>
            <person name="Rosenthal A."/>
            <person name="Cox E.C."/>
            <person name="Chisholm R.L."/>
            <person name="Gibbs R."/>
            <person name="Loomis W.F."/>
            <person name="Platzer M."/>
            <person name="Kay R.R."/>
            <person name="Williams J."/>
            <person name="Dear P.H."/>
            <person name="Noegel A.A."/>
            <person name="Barrell B."/>
            <person name="Kuspa A."/>
        </authorList>
    </citation>
    <scope>NUCLEOTIDE SEQUENCE [LARGE SCALE GENOMIC DNA]</scope>
    <source>
        <strain evidence="11 12">AX4</strain>
    </source>
</reference>
<keyword evidence="9" id="KW-0732">Signal</keyword>
<feature type="transmembrane region" description="Helical" evidence="8">
    <location>
        <begin position="272"/>
        <end position="294"/>
    </location>
</feature>
<dbReference type="InterPro" id="IPR044880">
    <property type="entry name" value="NCX_ion-bd_dom_sf"/>
</dbReference>
<dbReference type="InterPro" id="IPR004713">
    <property type="entry name" value="CaH_exchang"/>
</dbReference>
<dbReference type="eggNOG" id="ENOG502QV8Y">
    <property type="taxonomic scope" value="Eukaryota"/>
</dbReference>
<protein>
    <recommendedName>
        <fullName evidence="10">Sodium/calcium exchanger membrane region domain-containing protein</fullName>
    </recommendedName>
</protein>